<dbReference type="SUPFAM" id="SSF56801">
    <property type="entry name" value="Acetyl-CoA synthetase-like"/>
    <property type="match status" value="1"/>
</dbReference>
<evidence type="ECO:0000313" key="2">
    <source>
        <dbReference type="EMBL" id="USW53437.1"/>
    </source>
</evidence>
<dbReference type="AlphaFoldDB" id="A0A9Q9APQ4"/>
<accession>A0A9Q9APQ4</accession>
<dbReference type="Pfam" id="PF00501">
    <property type="entry name" value="AMP-binding"/>
    <property type="match status" value="1"/>
</dbReference>
<dbReference type="InterPro" id="IPR000873">
    <property type="entry name" value="AMP-dep_synth/lig_dom"/>
</dbReference>
<dbReference type="Gene3D" id="3.40.50.12780">
    <property type="entry name" value="N-terminal domain of ligase-like"/>
    <property type="match status" value="1"/>
</dbReference>
<dbReference type="InterPro" id="IPR045851">
    <property type="entry name" value="AMP-bd_C_sf"/>
</dbReference>
<proteinExistence type="predicted"/>
<feature type="domain" description="AMP-dependent synthetase/ligase" evidence="1">
    <location>
        <begin position="68"/>
        <end position="437"/>
    </location>
</feature>
<keyword evidence="3" id="KW-1185">Reference proteome</keyword>
<name>A0A9Q9APQ4_9PEZI</name>
<dbReference type="PANTHER" id="PTHR43201:SF32">
    <property type="entry name" value="2-SUCCINYLBENZOATE--COA LIGASE, CHLOROPLASTIC_PEROXISOMAL"/>
    <property type="match status" value="1"/>
</dbReference>
<dbReference type="EMBL" id="CP099422">
    <property type="protein sequence ID" value="USW53437.1"/>
    <property type="molecule type" value="Genomic_DNA"/>
</dbReference>
<dbReference type="Gene3D" id="3.30.300.30">
    <property type="match status" value="1"/>
</dbReference>
<protein>
    <submittedName>
        <fullName evidence="2">AMP-dependent synthetase/ligase, ANL domain, AMP-binding enzyme domain superfamily</fullName>
    </submittedName>
</protein>
<dbReference type="GO" id="GO:0006631">
    <property type="term" value="P:fatty acid metabolic process"/>
    <property type="evidence" value="ECO:0007669"/>
    <property type="project" value="TreeGrafter"/>
</dbReference>
<dbReference type="PANTHER" id="PTHR43201">
    <property type="entry name" value="ACYL-COA SYNTHETASE"/>
    <property type="match status" value="1"/>
</dbReference>
<organism evidence="2 3">
    <name type="scientific">Septoria linicola</name>
    <dbReference type="NCBI Taxonomy" id="215465"/>
    <lineage>
        <taxon>Eukaryota</taxon>
        <taxon>Fungi</taxon>
        <taxon>Dikarya</taxon>
        <taxon>Ascomycota</taxon>
        <taxon>Pezizomycotina</taxon>
        <taxon>Dothideomycetes</taxon>
        <taxon>Dothideomycetidae</taxon>
        <taxon>Mycosphaerellales</taxon>
        <taxon>Mycosphaerellaceae</taxon>
        <taxon>Septoria</taxon>
    </lineage>
</organism>
<sequence>MADTNLADISGSTFQDGTSIFTHLERGLTKNPDGQAVVVIHQGANHLVELITAGLKSQATSEGSKCLNWTYAQLSGAALRFAAGLQAHGIEPGMRIATFIPNRVETSLTLWMSTLLRLTLCPLDPGATNGHREDELKAFLIRLKPDIIIALDAPAAMKIDAAIKSLDCIPPNVKLILDGPAPPSWTTIVQLTASSKPTPSETETLLHGARNDDPNRICLILFTSGTSSGKPKGCPRPVASLTHMLHSQPWGEDFHIHSRALTSTANFRIISPYLHLAAWKDGACAVTPDPTAGTQGTIDAIRSQNITFLLFIPALLHAFISQIQNQNLDLTEIENVTFGGDMITRSLLLRTAQTFPRPTKLAVSHGMTEGGGFFSWPYNHTPAAEIPCFNNTICPLGTVSANVHLKIIDPDDTSKMMQKDQPGELVVSSPGTIKSYLDNTNADAFFAQEGEGRLWFRTGDLAVITSAPKDTVYIVGRIKDVIKRAGIPITPAALENCIADFTGSTTCVFGLPHELLGQVPFAVVEDLQGKTVEEVKREVLDKFGKDYVLEGVATFQELGLKEWPLNATGKIMKLELVPRVTEYLEVSRSTLQGGN</sequence>
<dbReference type="GO" id="GO:0031956">
    <property type="term" value="F:medium-chain fatty acid-CoA ligase activity"/>
    <property type="evidence" value="ECO:0007669"/>
    <property type="project" value="TreeGrafter"/>
</dbReference>
<gene>
    <name evidence="2" type="ORF">Slin15195_G067560</name>
</gene>
<dbReference type="InterPro" id="IPR042099">
    <property type="entry name" value="ANL_N_sf"/>
</dbReference>
<evidence type="ECO:0000259" key="1">
    <source>
        <dbReference type="Pfam" id="PF00501"/>
    </source>
</evidence>
<evidence type="ECO:0000313" key="3">
    <source>
        <dbReference type="Proteomes" id="UP001056384"/>
    </source>
</evidence>
<dbReference type="Proteomes" id="UP001056384">
    <property type="component" value="Chromosome 5"/>
</dbReference>
<reference evidence="2" key="1">
    <citation type="submission" date="2022-06" db="EMBL/GenBank/DDBJ databases">
        <title>Complete genome sequences of two strains of the flax pathogen Septoria linicola.</title>
        <authorList>
            <person name="Lapalu N."/>
            <person name="Simon A."/>
            <person name="Demenou B."/>
            <person name="Paumier D."/>
            <person name="Guillot M.-P."/>
            <person name="Gout L."/>
            <person name="Valade R."/>
        </authorList>
    </citation>
    <scope>NUCLEOTIDE SEQUENCE</scope>
    <source>
        <strain evidence="2">SE15195</strain>
    </source>
</reference>